<dbReference type="InterPro" id="IPR007221">
    <property type="entry name" value="MreC"/>
</dbReference>
<dbReference type="EMBL" id="FRYL01000041">
    <property type="protein sequence ID" value="SHO81530.1"/>
    <property type="molecule type" value="Genomic_DNA"/>
</dbReference>
<reference evidence="3" key="1">
    <citation type="submission" date="2016-10" db="EMBL/GenBank/DDBJ databases">
        <authorList>
            <person name="de Groot N.N."/>
        </authorList>
    </citation>
    <scope>NUCLEOTIDE SEQUENCE</scope>
</reference>
<proteinExistence type="predicted"/>
<dbReference type="GO" id="GO:0005886">
    <property type="term" value="C:plasma membrane"/>
    <property type="evidence" value="ECO:0007669"/>
    <property type="project" value="TreeGrafter"/>
</dbReference>
<sequence length="342" mass="39417">MKTRVIFFFIVLFLVVAFSSKNSYIKDKIILWSMPVRVFYNDMTKDILNYKDKYITQKESIERLEDSNQKLNRFLIAQTNYLHQIDKLLPIIEYKVHNNVSIVYATGYTKLNSYDQIILTKTKDLKENKIYGLMQKSFVIGTAQFKNGILYGNLISSKECKFSVYVGKDRVPGVAIGGENGKVIVKYIQKWQDVYIGDKVVTSGLDNIFFADIPVGIVKKVGSQSSYKTAEIKVHADYLHLDYLFLLKDIKSTLITDYKLDKIKLNIQDNSSIDENLTEENNSTTVTNDEVNSSDVLQTTVIEVDPKEQETPKEKRKPRKRVVKKRYKKPLPKLPEGGLDMF</sequence>
<dbReference type="InterPro" id="IPR055342">
    <property type="entry name" value="MreC_beta-barrel_core"/>
</dbReference>
<dbReference type="PANTHER" id="PTHR34138">
    <property type="entry name" value="CELL SHAPE-DETERMINING PROTEIN MREC"/>
    <property type="match status" value="1"/>
</dbReference>
<accession>A0A1W1EKY1</accession>
<feature type="region of interest" description="Disordered" evidence="1">
    <location>
        <begin position="300"/>
        <end position="342"/>
    </location>
</feature>
<dbReference type="InterPro" id="IPR042175">
    <property type="entry name" value="Cell/Rod_MreC_2"/>
</dbReference>
<evidence type="ECO:0000256" key="1">
    <source>
        <dbReference type="SAM" id="MobiDB-lite"/>
    </source>
</evidence>
<feature type="domain" description="Rod shape-determining protein MreC beta-barrel core" evidence="2">
    <location>
        <begin position="154"/>
        <end position="247"/>
    </location>
</feature>
<dbReference type="AlphaFoldDB" id="A0A1W1EKY1"/>
<dbReference type="GO" id="GO:0008360">
    <property type="term" value="P:regulation of cell shape"/>
    <property type="evidence" value="ECO:0007669"/>
    <property type="project" value="InterPro"/>
</dbReference>
<name>A0A1W1EKY1_9ZZZZ</name>
<dbReference type="NCBIfam" id="NF010507">
    <property type="entry name" value="PRK13922.10-6"/>
    <property type="match status" value="1"/>
</dbReference>
<feature type="compositionally biased region" description="Basic and acidic residues" evidence="1">
    <location>
        <begin position="304"/>
        <end position="313"/>
    </location>
</feature>
<dbReference type="Pfam" id="PF04085">
    <property type="entry name" value="MreC"/>
    <property type="match status" value="1"/>
</dbReference>
<protein>
    <submittedName>
        <fullName evidence="3">Rod shape-determining protein MreC</fullName>
    </submittedName>
</protein>
<dbReference type="Gene3D" id="2.40.10.350">
    <property type="entry name" value="Rod shape-determining protein MreC, domain 2"/>
    <property type="match status" value="1"/>
</dbReference>
<evidence type="ECO:0000313" key="3">
    <source>
        <dbReference type="EMBL" id="SHO81530.1"/>
    </source>
</evidence>
<organism evidence="3">
    <name type="scientific">hydrothermal vent metagenome</name>
    <dbReference type="NCBI Taxonomy" id="652676"/>
    <lineage>
        <taxon>unclassified sequences</taxon>
        <taxon>metagenomes</taxon>
        <taxon>ecological metagenomes</taxon>
    </lineage>
</organism>
<gene>
    <name evidence="3" type="ORF">MNB_SV-15-1109</name>
</gene>
<dbReference type="PANTHER" id="PTHR34138:SF1">
    <property type="entry name" value="CELL SHAPE-DETERMINING PROTEIN MREC"/>
    <property type="match status" value="1"/>
</dbReference>
<feature type="compositionally biased region" description="Basic residues" evidence="1">
    <location>
        <begin position="314"/>
        <end position="331"/>
    </location>
</feature>
<evidence type="ECO:0000259" key="2">
    <source>
        <dbReference type="Pfam" id="PF04085"/>
    </source>
</evidence>